<protein>
    <submittedName>
        <fullName evidence="1">Uncharacterized protein</fullName>
    </submittedName>
</protein>
<evidence type="ECO:0000313" key="2">
    <source>
        <dbReference type="Proteomes" id="UP001234297"/>
    </source>
</evidence>
<dbReference type="EMBL" id="CM056813">
    <property type="protein sequence ID" value="KAJ8638871.1"/>
    <property type="molecule type" value="Genomic_DNA"/>
</dbReference>
<organism evidence="1 2">
    <name type="scientific">Persea americana</name>
    <name type="common">Avocado</name>
    <dbReference type="NCBI Taxonomy" id="3435"/>
    <lineage>
        <taxon>Eukaryota</taxon>
        <taxon>Viridiplantae</taxon>
        <taxon>Streptophyta</taxon>
        <taxon>Embryophyta</taxon>
        <taxon>Tracheophyta</taxon>
        <taxon>Spermatophyta</taxon>
        <taxon>Magnoliopsida</taxon>
        <taxon>Magnoliidae</taxon>
        <taxon>Laurales</taxon>
        <taxon>Lauraceae</taxon>
        <taxon>Persea</taxon>
    </lineage>
</organism>
<evidence type="ECO:0000313" key="1">
    <source>
        <dbReference type="EMBL" id="KAJ8638871.1"/>
    </source>
</evidence>
<proteinExistence type="predicted"/>
<name>A0ACC2M0L8_PERAE</name>
<sequence length="109" mass="12373">MILNSTHNYQSTLVTEALKEKRMSNLKAWMCLALMLVFVVPLEPRRLHQFPGTRETMGSFKRLTNDNDMTVFEPGSRSQEVGPSEPEFESKRSSPGGPDPQHHSTPPYL</sequence>
<reference evidence="1 2" key="1">
    <citation type="journal article" date="2022" name="Hortic Res">
        <title>A haplotype resolved chromosomal level avocado genome allows analysis of novel avocado genes.</title>
        <authorList>
            <person name="Nath O."/>
            <person name="Fletcher S.J."/>
            <person name="Hayward A."/>
            <person name="Shaw L.M."/>
            <person name="Masouleh A.K."/>
            <person name="Furtado A."/>
            <person name="Henry R.J."/>
            <person name="Mitter N."/>
        </authorList>
    </citation>
    <scope>NUCLEOTIDE SEQUENCE [LARGE SCALE GENOMIC DNA]</scope>
    <source>
        <strain evidence="2">cv. Hass</strain>
    </source>
</reference>
<comment type="caution">
    <text evidence="1">The sequence shown here is derived from an EMBL/GenBank/DDBJ whole genome shotgun (WGS) entry which is preliminary data.</text>
</comment>
<keyword evidence="2" id="KW-1185">Reference proteome</keyword>
<gene>
    <name evidence="1" type="ORF">MRB53_015565</name>
</gene>
<accession>A0ACC2M0L8</accession>
<dbReference type="Proteomes" id="UP001234297">
    <property type="component" value="Chromosome 5"/>
</dbReference>